<protein>
    <recommendedName>
        <fullName evidence="1">Cyclic nucleotide-binding domain-containing protein</fullName>
    </recommendedName>
</protein>
<dbReference type="AlphaFoldDB" id="A0A8S1LBT1"/>
<dbReference type="PANTHER" id="PTHR23011:SF28">
    <property type="entry name" value="CYCLIC NUCLEOTIDE-BINDING DOMAIN CONTAINING PROTEIN"/>
    <property type="match status" value="1"/>
</dbReference>
<accession>A0A8S1LBT1</accession>
<feature type="domain" description="Cyclic nucleotide-binding" evidence="1">
    <location>
        <begin position="266"/>
        <end position="372"/>
    </location>
</feature>
<dbReference type="Proteomes" id="UP000688137">
    <property type="component" value="Unassembled WGS sequence"/>
</dbReference>
<dbReference type="PANTHER" id="PTHR23011">
    <property type="entry name" value="CYCLIC NUCLEOTIDE-BINDING DOMAIN CONTAINING PROTEIN"/>
    <property type="match status" value="1"/>
</dbReference>
<name>A0A8S1LBT1_PARPR</name>
<dbReference type="EMBL" id="CAJJDM010000036">
    <property type="protein sequence ID" value="CAD8065027.1"/>
    <property type="molecule type" value="Genomic_DNA"/>
</dbReference>
<gene>
    <name evidence="2" type="ORF">PPRIM_AZ9-3.1.T0370061</name>
</gene>
<feature type="domain" description="Cyclic nucleotide-binding" evidence="1">
    <location>
        <begin position="112"/>
        <end position="246"/>
    </location>
</feature>
<reference evidence="2" key="1">
    <citation type="submission" date="2021-01" db="EMBL/GenBank/DDBJ databases">
        <authorList>
            <consortium name="Genoscope - CEA"/>
            <person name="William W."/>
        </authorList>
    </citation>
    <scope>NUCLEOTIDE SEQUENCE</scope>
</reference>
<evidence type="ECO:0000313" key="3">
    <source>
        <dbReference type="Proteomes" id="UP000688137"/>
    </source>
</evidence>
<comment type="caution">
    <text evidence="2">The sequence shown here is derived from an EMBL/GenBank/DDBJ whole genome shotgun (WGS) entry which is preliminary data.</text>
</comment>
<dbReference type="PROSITE" id="PS50042">
    <property type="entry name" value="CNMP_BINDING_3"/>
    <property type="match status" value="2"/>
</dbReference>
<keyword evidence="3" id="KW-1185">Reference proteome</keyword>
<evidence type="ECO:0000313" key="2">
    <source>
        <dbReference type="EMBL" id="CAD8065027.1"/>
    </source>
</evidence>
<dbReference type="OMA" id="LECHKIT"/>
<proteinExistence type="predicted"/>
<dbReference type="Pfam" id="PF00027">
    <property type="entry name" value="cNMP_binding"/>
    <property type="match status" value="1"/>
</dbReference>
<sequence length="635" mass="74020">MSSYIQSQFAVSDKQIFDFQKPQECSDSEEEEIRLQLLFMNNKDSKKQKKLFDIESIKAELNSRPSLEIEQQTQKFGKKIQKASMRQLPNLFIPTSSLLIEQLGNIRAIKMMKEQVPPEVMHKVYTQLRYQYISAFNVIYRQGDQNKRYYIMLDGRCVVMKPKEKMVGIQKVELDIENQTTDNKLPQDPYGLKNLFPDYLVVKVMFQGDSFGEVAIKLESSRASTVFAVENTHLLYMSEAAYIQLLDPYLSQVLEEKIQYFKKNVIFTSVETDINEIMGILLECHKITYKAGEIIYDEGNRSSYIYFIISGEVELSKKVADTNLVLSSYGEYQQFGEVEILNKVERFTKARVITPRLIVYKIRKTKFFNNLGNFLVYENMKRKSILIYKHWKLIYSSAQSQINKDSDPYLSSHRKKLQSKISKHESSNQSLSQVQVFQHMTDAGIIPDDQHCFASDDQGSKRCYSNALQQYQAKLKKQGNRASQQESAAKQIRDKTFTTEDYQSPKNVVHGKFSFHVKLPNISPNKVLPQMNLDQILDSITKLPKVPPDNLVISLMYQQAYKSNNPDKRARQIQQVIQASFRNVRKHLESKEKLQLKPRFKSQDSLLKNLRMNDNIEEKKEKIDYLNFVHPKQLF</sequence>
<dbReference type="CDD" id="cd00038">
    <property type="entry name" value="CAP_ED"/>
    <property type="match status" value="2"/>
</dbReference>
<evidence type="ECO:0000259" key="1">
    <source>
        <dbReference type="PROSITE" id="PS50042"/>
    </source>
</evidence>
<dbReference type="InterPro" id="IPR000595">
    <property type="entry name" value="cNMP-bd_dom"/>
</dbReference>
<organism evidence="2 3">
    <name type="scientific">Paramecium primaurelia</name>
    <dbReference type="NCBI Taxonomy" id="5886"/>
    <lineage>
        <taxon>Eukaryota</taxon>
        <taxon>Sar</taxon>
        <taxon>Alveolata</taxon>
        <taxon>Ciliophora</taxon>
        <taxon>Intramacronucleata</taxon>
        <taxon>Oligohymenophorea</taxon>
        <taxon>Peniculida</taxon>
        <taxon>Parameciidae</taxon>
        <taxon>Paramecium</taxon>
    </lineage>
</organism>